<evidence type="ECO:0000256" key="1">
    <source>
        <dbReference type="ARBA" id="ARBA00007936"/>
    </source>
</evidence>
<dbReference type="GO" id="GO:0008083">
    <property type="term" value="F:growth factor activity"/>
    <property type="evidence" value="ECO:0007669"/>
    <property type="project" value="InterPro"/>
</dbReference>
<dbReference type="EMBL" id="OW240923">
    <property type="protein sequence ID" value="CAH2325862.1"/>
    <property type="molecule type" value="Genomic_DNA"/>
</dbReference>
<reference evidence="3" key="1">
    <citation type="submission" date="2022-03" db="EMBL/GenBank/DDBJ databases">
        <authorList>
            <person name="Alioto T."/>
            <person name="Alioto T."/>
            <person name="Gomez Garrido J."/>
        </authorList>
    </citation>
    <scope>NUCLEOTIDE SEQUENCE</scope>
</reference>
<dbReference type="Pfam" id="PF00167">
    <property type="entry name" value="FGF"/>
    <property type="match status" value="1"/>
</dbReference>
<dbReference type="PROSITE" id="PS00247">
    <property type="entry name" value="HBGF_FGF"/>
    <property type="match status" value="1"/>
</dbReference>
<name>A0AAD1WX61_PELCU</name>
<organism evidence="3 4">
    <name type="scientific">Pelobates cultripes</name>
    <name type="common">Western spadefoot toad</name>
    <dbReference type="NCBI Taxonomy" id="61616"/>
    <lineage>
        <taxon>Eukaryota</taxon>
        <taxon>Metazoa</taxon>
        <taxon>Chordata</taxon>
        <taxon>Craniata</taxon>
        <taxon>Vertebrata</taxon>
        <taxon>Euteleostomi</taxon>
        <taxon>Amphibia</taxon>
        <taxon>Batrachia</taxon>
        <taxon>Anura</taxon>
        <taxon>Pelobatoidea</taxon>
        <taxon>Pelobatidae</taxon>
        <taxon>Pelobates</taxon>
    </lineage>
</organism>
<dbReference type="SMART" id="SM00442">
    <property type="entry name" value="FGF"/>
    <property type="match status" value="1"/>
</dbReference>
<keyword evidence="4" id="KW-1185">Reference proteome</keyword>
<evidence type="ECO:0000256" key="2">
    <source>
        <dbReference type="RuleBase" id="RU049442"/>
    </source>
</evidence>
<dbReference type="InterPro" id="IPR002209">
    <property type="entry name" value="Fibroblast_GF_fam"/>
</dbReference>
<comment type="similarity">
    <text evidence="1 2">Belongs to the heparin-binding growth factors family.</text>
</comment>
<dbReference type="Proteomes" id="UP001295444">
    <property type="component" value="Chromosome 12"/>
</dbReference>
<dbReference type="PRINTS" id="PR00263">
    <property type="entry name" value="HBGFFGF"/>
</dbReference>
<dbReference type="InterPro" id="IPR008996">
    <property type="entry name" value="IL1/FGF"/>
</dbReference>
<evidence type="ECO:0000313" key="3">
    <source>
        <dbReference type="EMBL" id="CAH2325862.1"/>
    </source>
</evidence>
<dbReference type="Gene3D" id="2.80.10.50">
    <property type="match status" value="1"/>
</dbReference>
<proteinExistence type="inferred from homology"/>
<sequence length="270" mass="29678">MVSLTGNECMQQIRSHGVLSEDCGLVALWALSNSKCKGALSPRITRNRPVSTSSAFSSQILHLRPLLSRSSRCPLMASNTSTCRATLDEATLVEGSHPWGRSEDKAGIPSLSREALGDGVGPSQRGNETAKGLLEIRAVAVGVVAIKGYYNTLYLCMGTDGKLYGMPIFSTEDCSFEEELLPDGYNMYKSSKYGIAVSLSKDKQRQQYKGKGYLPLSHFLPVISWVPMEVSNPLGDEDYRFQYNMDENKGSLVDSMDPLGLVQYPNYHNK</sequence>
<dbReference type="AlphaFoldDB" id="A0AAD1WX61"/>
<evidence type="ECO:0000313" key="4">
    <source>
        <dbReference type="Proteomes" id="UP001295444"/>
    </source>
</evidence>
<accession>A0AAD1WX61</accession>
<gene>
    <name evidence="3" type="ORF">PECUL_23A039772</name>
</gene>
<dbReference type="SUPFAM" id="SSF50353">
    <property type="entry name" value="Cytokine"/>
    <property type="match status" value="1"/>
</dbReference>
<protein>
    <recommendedName>
        <fullName evidence="2">Fibroblast growth factor</fullName>
        <shortName evidence="2">FGF</shortName>
    </recommendedName>
</protein>
<dbReference type="PANTHER" id="PTHR11486">
    <property type="entry name" value="FIBROBLAST GROWTH FACTOR"/>
    <property type="match status" value="1"/>
</dbReference>
<dbReference type="PRINTS" id="PR00262">
    <property type="entry name" value="IL1HBGF"/>
</dbReference>